<dbReference type="InterPro" id="IPR009061">
    <property type="entry name" value="DNA-bd_dom_put_sf"/>
</dbReference>
<evidence type="ECO:0000256" key="4">
    <source>
        <dbReference type="ARBA" id="ARBA00023014"/>
    </source>
</evidence>
<evidence type="ECO:0000256" key="6">
    <source>
        <dbReference type="ARBA" id="ARBA00023125"/>
    </source>
</evidence>
<dbReference type="InterPro" id="IPR015358">
    <property type="entry name" value="Tscrpt_reg_MerR_DNA-bd"/>
</dbReference>
<evidence type="ECO:0000313" key="10">
    <source>
        <dbReference type="Proteomes" id="UP001268542"/>
    </source>
</evidence>
<keyword evidence="6" id="KW-0238">DNA-binding</keyword>
<dbReference type="Proteomes" id="UP001268542">
    <property type="component" value="Unassembled WGS sequence"/>
</dbReference>
<dbReference type="SUPFAM" id="SSF46955">
    <property type="entry name" value="Putative DNA-binding domain"/>
    <property type="match status" value="1"/>
</dbReference>
<dbReference type="Gene3D" id="1.10.1660.10">
    <property type="match status" value="1"/>
</dbReference>
<evidence type="ECO:0000256" key="5">
    <source>
        <dbReference type="ARBA" id="ARBA00023015"/>
    </source>
</evidence>
<dbReference type="PRINTS" id="PR00040">
    <property type="entry name" value="HTHMERR"/>
</dbReference>
<dbReference type="InterPro" id="IPR010211">
    <property type="entry name" value="Redox-sen_tscrpt-act_SoxR"/>
</dbReference>
<keyword evidence="10" id="KW-1185">Reference proteome</keyword>
<dbReference type="Pfam" id="PF00376">
    <property type="entry name" value="MerR"/>
    <property type="match status" value="1"/>
</dbReference>
<keyword evidence="7" id="KW-0804">Transcription</keyword>
<dbReference type="PANTHER" id="PTHR30204">
    <property type="entry name" value="REDOX-CYCLING DRUG-SENSING TRANSCRIPTIONAL ACTIVATOR SOXR"/>
    <property type="match status" value="1"/>
</dbReference>
<dbReference type="NCBIfam" id="TIGR01950">
    <property type="entry name" value="SoxR"/>
    <property type="match status" value="1"/>
</dbReference>
<organism evidence="9 10">
    <name type="scientific">Nocardioides imazamoxiresistens</name>
    <dbReference type="NCBI Taxonomy" id="3231893"/>
    <lineage>
        <taxon>Bacteria</taxon>
        <taxon>Bacillati</taxon>
        <taxon>Actinomycetota</taxon>
        <taxon>Actinomycetes</taxon>
        <taxon>Propionibacteriales</taxon>
        <taxon>Nocardioidaceae</taxon>
        <taxon>Nocardioides</taxon>
    </lineage>
</organism>
<evidence type="ECO:0000259" key="8">
    <source>
        <dbReference type="PROSITE" id="PS50937"/>
    </source>
</evidence>
<proteinExistence type="predicted"/>
<dbReference type="RefSeq" id="WP_315735373.1">
    <property type="nucleotide sequence ID" value="NZ_JAVYII010000009.1"/>
</dbReference>
<evidence type="ECO:0000256" key="3">
    <source>
        <dbReference type="ARBA" id="ARBA00023004"/>
    </source>
</evidence>
<comment type="caution">
    <text evidence="9">The sequence shown here is derived from an EMBL/GenBank/DDBJ whole genome shotgun (WGS) entry which is preliminary data.</text>
</comment>
<keyword evidence="3" id="KW-0408">Iron</keyword>
<dbReference type="PANTHER" id="PTHR30204:SF0">
    <property type="entry name" value="REDOX-SENSITIVE TRANSCRIPTIONAL ACTIVATOR SOXR"/>
    <property type="match status" value="1"/>
</dbReference>
<dbReference type="Pfam" id="PF09278">
    <property type="entry name" value="MerR-DNA-bind"/>
    <property type="match status" value="1"/>
</dbReference>
<keyword evidence="5" id="KW-0805">Transcription regulation</keyword>
<evidence type="ECO:0000256" key="7">
    <source>
        <dbReference type="ARBA" id="ARBA00023163"/>
    </source>
</evidence>
<keyword evidence="4" id="KW-0411">Iron-sulfur</keyword>
<protein>
    <submittedName>
        <fullName evidence="9">Redox-sensitive transcriptional activator SoxR</fullName>
    </submittedName>
</protein>
<evidence type="ECO:0000313" key="9">
    <source>
        <dbReference type="EMBL" id="MDT9595023.1"/>
    </source>
</evidence>
<dbReference type="CDD" id="cd01110">
    <property type="entry name" value="HTH_SoxR"/>
    <property type="match status" value="1"/>
</dbReference>
<dbReference type="InterPro" id="IPR047057">
    <property type="entry name" value="MerR_fam"/>
</dbReference>
<keyword evidence="2" id="KW-0479">Metal-binding</keyword>
<dbReference type="EMBL" id="JAVYII010000009">
    <property type="protein sequence ID" value="MDT9595023.1"/>
    <property type="molecule type" value="Genomic_DNA"/>
</dbReference>
<gene>
    <name evidence="9" type="primary">soxR</name>
    <name evidence="9" type="ORF">RDV89_18180</name>
</gene>
<feature type="domain" description="HTH merR-type" evidence="8">
    <location>
        <begin position="11"/>
        <end position="79"/>
    </location>
</feature>
<dbReference type="SMART" id="SM00422">
    <property type="entry name" value="HTH_MERR"/>
    <property type="match status" value="1"/>
</dbReference>
<sequence>MGEHERVRRTRLAPAEVARRSGVPVSTLHFYEKQGLITAERTPGNQRRYDREVLRRIAFVQASSRVGIPLAEIRDALDHLPVDRAPTAADWARLSRRWRADLDRRIAELEALRDQLETCIGCGCLSLRACRLANPADRMGGDGAGARRWPSS</sequence>
<evidence type="ECO:0000256" key="2">
    <source>
        <dbReference type="ARBA" id="ARBA00022723"/>
    </source>
</evidence>
<dbReference type="PROSITE" id="PS50937">
    <property type="entry name" value="HTH_MERR_2"/>
    <property type="match status" value="1"/>
</dbReference>
<dbReference type="InterPro" id="IPR000551">
    <property type="entry name" value="MerR-type_HTH_dom"/>
</dbReference>
<name>A0ABU3Q0I0_9ACTN</name>
<reference evidence="9 10" key="1">
    <citation type="submission" date="2023-08" db="EMBL/GenBank/DDBJ databases">
        <title>Nocardioides seae sp. nov., a bacterium isolated from a soil.</title>
        <authorList>
            <person name="Wang X."/>
        </authorList>
    </citation>
    <scope>NUCLEOTIDE SEQUENCE [LARGE SCALE GENOMIC DNA]</scope>
    <source>
        <strain evidence="9 10">YZH12</strain>
    </source>
</reference>
<evidence type="ECO:0000256" key="1">
    <source>
        <dbReference type="ARBA" id="ARBA00022714"/>
    </source>
</evidence>
<keyword evidence="1" id="KW-0001">2Fe-2S</keyword>
<accession>A0ABU3Q0I0</accession>